<evidence type="ECO:0000313" key="3">
    <source>
        <dbReference type="Proteomes" id="UP001497623"/>
    </source>
</evidence>
<gene>
    <name evidence="2" type="ORF">MNOR_LOCUS4360</name>
</gene>
<sequence>MAKLRTQMVLLFCCVILQTKVSAFRRKSFTVPPVREVRALSSDKGDVLITWQHPGHHDVSSFIITWKVIDLAKISDDGGNNNIQIKQDEIVDLLKGDNTNQNVLVLNSDQRSVLLKNVTSPGSGIQACVTTKARKFIGQLLCSSLRADTGHVLPAPLNLHWTDVGLPGLIWESVEGADSYLLQWEEDGQELGDITGVGGHSYSSGYSFRFDRGLLPGIWRITVRAIKDQKLGDAATYLKQVEGLTAHAKQVGKLDILLKWRVFPKEGTQNVTYDIVSSQELGYKVMV</sequence>
<evidence type="ECO:0000313" key="2">
    <source>
        <dbReference type="EMBL" id="CAL4064902.1"/>
    </source>
</evidence>
<keyword evidence="1" id="KW-0732">Signal</keyword>
<feature type="non-terminal residue" evidence="2">
    <location>
        <position position="287"/>
    </location>
</feature>
<feature type="signal peptide" evidence="1">
    <location>
        <begin position="1"/>
        <end position="23"/>
    </location>
</feature>
<dbReference type="AlphaFoldDB" id="A0AAV2PWI2"/>
<dbReference type="EMBL" id="CAXKWB010001593">
    <property type="protein sequence ID" value="CAL4064902.1"/>
    <property type="molecule type" value="Genomic_DNA"/>
</dbReference>
<feature type="chain" id="PRO_5043416169" evidence="1">
    <location>
        <begin position="24"/>
        <end position="287"/>
    </location>
</feature>
<evidence type="ECO:0000256" key="1">
    <source>
        <dbReference type="SAM" id="SignalP"/>
    </source>
</evidence>
<accession>A0AAV2PWI2</accession>
<dbReference type="Proteomes" id="UP001497623">
    <property type="component" value="Unassembled WGS sequence"/>
</dbReference>
<name>A0AAV2PWI2_MEGNR</name>
<comment type="caution">
    <text evidence="2">The sequence shown here is derived from an EMBL/GenBank/DDBJ whole genome shotgun (WGS) entry which is preliminary data.</text>
</comment>
<reference evidence="2 3" key="1">
    <citation type="submission" date="2024-05" db="EMBL/GenBank/DDBJ databases">
        <authorList>
            <person name="Wallberg A."/>
        </authorList>
    </citation>
    <scope>NUCLEOTIDE SEQUENCE [LARGE SCALE GENOMIC DNA]</scope>
</reference>
<keyword evidence="3" id="KW-1185">Reference proteome</keyword>
<organism evidence="2 3">
    <name type="scientific">Meganyctiphanes norvegica</name>
    <name type="common">Northern krill</name>
    <name type="synonym">Thysanopoda norvegica</name>
    <dbReference type="NCBI Taxonomy" id="48144"/>
    <lineage>
        <taxon>Eukaryota</taxon>
        <taxon>Metazoa</taxon>
        <taxon>Ecdysozoa</taxon>
        <taxon>Arthropoda</taxon>
        <taxon>Crustacea</taxon>
        <taxon>Multicrustacea</taxon>
        <taxon>Malacostraca</taxon>
        <taxon>Eumalacostraca</taxon>
        <taxon>Eucarida</taxon>
        <taxon>Euphausiacea</taxon>
        <taxon>Euphausiidae</taxon>
        <taxon>Meganyctiphanes</taxon>
    </lineage>
</organism>
<proteinExistence type="predicted"/>
<protein>
    <submittedName>
        <fullName evidence="2">Uncharacterized protein</fullName>
    </submittedName>
</protein>